<organism evidence="3 4">
    <name type="scientific">Cadophora malorum</name>
    <dbReference type="NCBI Taxonomy" id="108018"/>
    <lineage>
        <taxon>Eukaryota</taxon>
        <taxon>Fungi</taxon>
        <taxon>Dikarya</taxon>
        <taxon>Ascomycota</taxon>
        <taxon>Pezizomycotina</taxon>
        <taxon>Leotiomycetes</taxon>
        <taxon>Helotiales</taxon>
        <taxon>Ploettnerulaceae</taxon>
        <taxon>Cadophora</taxon>
    </lineage>
</organism>
<evidence type="ECO:0000256" key="1">
    <source>
        <dbReference type="ARBA" id="ARBA00023242"/>
    </source>
</evidence>
<dbReference type="EMBL" id="JAFJYH010000115">
    <property type="protein sequence ID" value="KAG4419003.1"/>
    <property type="molecule type" value="Genomic_DNA"/>
</dbReference>
<dbReference type="InterPro" id="IPR050797">
    <property type="entry name" value="Carb_Metab_Trans_Reg"/>
</dbReference>
<dbReference type="OrthoDB" id="271595at2759"/>
<feature type="domain" description="Xylanolytic transcriptional activator regulatory" evidence="2">
    <location>
        <begin position="107"/>
        <end position="185"/>
    </location>
</feature>
<reference evidence="3" key="1">
    <citation type="submission" date="2021-02" db="EMBL/GenBank/DDBJ databases">
        <title>Genome sequence Cadophora malorum strain M34.</title>
        <authorList>
            <person name="Stefanovic E."/>
            <person name="Vu D."/>
            <person name="Scully C."/>
            <person name="Dijksterhuis J."/>
            <person name="Roader J."/>
            <person name="Houbraken J."/>
        </authorList>
    </citation>
    <scope>NUCLEOTIDE SEQUENCE</scope>
    <source>
        <strain evidence="3">M34</strain>
    </source>
</reference>
<dbReference type="GO" id="GO:0003677">
    <property type="term" value="F:DNA binding"/>
    <property type="evidence" value="ECO:0007669"/>
    <property type="project" value="InterPro"/>
</dbReference>
<protein>
    <recommendedName>
        <fullName evidence="2">Xylanolytic transcriptional activator regulatory domain-containing protein</fullName>
    </recommendedName>
</protein>
<dbReference type="SMART" id="SM00906">
    <property type="entry name" value="Fungal_trans"/>
    <property type="match status" value="1"/>
</dbReference>
<evidence type="ECO:0000313" key="3">
    <source>
        <dbReference type="EMBL" id="KAG4419003.1"/>
    </source>
</evidence>
<name>A0A8H7THP3_9HELO</name>
<keyword evidence="4" id="KW-1185">Reference proteome</keyword>
<dbReference type="Proteomes" id="UP000664132">
    <property type="component" value="Unassembled WGS sequence"/>
</dbReference>
<accession>A0A8H7THP3</accession>
<dbReference type="GO" id="GO:0008270">
    <property type="term" value="F:zinc ion binding"/>
    <property type="evidence" value="ECO:0007669"/>
    <property type="project" value="InterPro"/>
</dbReference>
<sequence>MPVVTAEELLRDGSRPESLSASRYASVTALCAATHIQLKLDGAERMTDMQNHNVTEMMCQYTEGFMLSCAVQARQEYDIIEDAGTDSLLSSFFLFAAYGNLDKHMHAWFYLSQSLAQCIALDLHDESTYLTLEPGDAELKRRIFWILFVTERTYALQHAKPAILRSSIRKPDIFSSNCPSIIYGLLNHISLFEMLPNDLYTWGFTSSSSLYTQASLAASVCHALCEAKSSKSMVASQHLDTLVTQEWLKTEMWKLSLGWRPNSLSSGGPLLSFLLPFSAGKFTMEALTSVDASSRDACGIAMEQKLFDIGTCVVDTALAVSNSSTKLCDGLVLGPMDLLDALLKSLANIRGAQSHLFTVLLKKSDPILGISSPKLLIEATRSYESFILPATMQSPILELEGAHNDDIDDGNCCSVLAAT</sequence>
<evidence type="ECO:0000259" key="2">
    <source>
        <dbReference type="SMART" id="SM00906"/>
    </source>
</evidence>
<proteinExistence type="predicted"/>
<gene>
    <name evidence="3" type="ORF">IFR04_007864</name>
</gene>
<dbReference type="GO" id="GO:0006351">
    <property type="term" value="P:DNA-templated transcription"/>
    <property type="evidence" value="ECO:0007669"/>
    <property type="project" value="InterPro"/>
</dbReference>
<dbReference type="Pfam" id="PF04082">
    <property type="entry name" value="Fungal_trans"/>
    <property type="match status" value="1"/>
</dbReference>
<dbReference type="AlphaFoldDB" id="A0A8H7THP3"/>
<evidence type="ECO:0000313" key="4">
    <source>
        <dbReference type="Proteomes" id="UP000664132"/>
    </source>
</evidence>
<dbReference type="PANTHER" id="PTHR31668:SF19">
    <property type="entry name" value="ZN(2)-C6 FUNGAL-TYPE DOMAIN-CONTAINING PROTEIN-RELATED"/>
    <property type="match status" value="1"/>
</dbReference>
<dbReference type="PANTHER" id="PTHR31668">
    <property type="entry name" value="GLUCOSE TRANSPORT TRANSCRIPTION REGULATOR RGT1-RELATED-RELATED"/>
    <property type="match status" value="1"/>
</dbReference>
<keyword evidence="1" id="KW-0539">Nucleus</keyword>
<dbReference type="InterPro" id="IPR007219">
    <property type="entry name" value="XnlR_reg_dom"/>
</dbReference>
<comment type="caution">
    <text evidence="3">The sequence shown here is derived from an EMBL/GenBank/DDBJ whole genome shotgun (WGS) entry which is preliminary data.</text>
</comment>
<dbReference type="CDD" id="cd12148">
    <property type="entry name" value="fungal_TF_MHR"/>
    <property type="match status" value="1"/>
</dbReference>